<dbReference type="EMBL" id="PVNL01000135">
    <property type="protein sequence ID" value="PRP96233.1"/>
    <property type="molecule type" value="Genomic_DNA"/>
</dbReference>
<dbReference type="Proteomes" id="UP000238823">
    <property type="component" value="Unassembled WGS sequence"/>
</dbReference>
<dbReference type="AlphaFoldDB" id="A0A2S9XTR4"/>
<proteinExistence type="predicted"/>
<gene>
    <name evidence="2" type="ORF">ENSA7_70470</name>
</gene>
<protein>
    <submittedName>
        <fullName evidence="2">Uncharacterized protein</fullName>
    </submittedName>
</protein>
<keyword evidence="1" id="KW-0472">Membrane</keyword>
<dbReference type="OrthoDB" id="5523353at2"/>
<reference evidence="2 3" key="1">
    <citation type="submission" date="2018-03" db="EMBL/GenBank/DDBJ databases">
        <title>Draft Genome Sequences of the Obligatory Marine Myxobacteria Enhygromyxa salina SWB007.</title>
        <authorList>
            <person name="Poehlein A."/>
            <person name="Moghaddam J.A."/>
            <person name="Harms H."/>
            <person name="Alanjari M."/>
            <person name="Koenig G.M."/>
            <person name="Daniel R."/>
            <person name="Schaeberle T.F."/>
        </authorList>
    </citation>
    <scope>NUCLEOTIDE SEQUENCE [LARGE SCALE GENOMIC DNA]</scope>
    <source>
        <strain evidence="2 3">SWB007</strain>
    </source>
</reference>
<feature type="transmembrane region" description="Helical" evidence="1">
    <location>
        <begin position="6"/>
        <end position="25"/>
    </location>
</feature>
<organism evidence="2 3">
    <name type="scientific">Enhygromyxa salina</name>
    <dbReference type="NCBI Taxonomy" id="215803"/>
    <lineage>
        <taxon>Bacteria</taxon>
        <taxon>Pseudomonadati</taxon>
        <taxon>Myxococcota</taxon>
        <taxon>Polyangia</taxon>
        <taxon>Nannocystales</taxon>
        <taxon>Nannocystaceae</taxon>
        <taxon>Enhygromyxa</taxon>
    </lineage>
</organism>
<keyword evidence="1" id="KW-0812">Transmembrane</keyword>
<sequence length="103" mass="11337">MKAMKIIGGILATIVLAIVVFYLGWLRPPAPEKVCDNVEKLTLAELKSQGVEATDAMKTELRKTCEKRAGTPPEFGRGPWVKKLKCMRDAETMAALETCDGKK</sequence>
<evidence type="ECO:0000256" key="1">
    <source>
        <dbReference type="SAM" id="Phobius"/>
    </source>
</evidence>
<evidence type="ECO:0000313" key="3">
    <source>
        <dbReference type="Proteomes" id="UP000238823"/>
    </source>
</evidence>
<evidence type="ECO:0000313" key="2">
    <source>
        <dbReference type="EMBL" id="PRP96233.1"/>
    </source>
</evidence>
<keyword evidence="1" id="KW-1133">Transmembrane helix</keyword>
<dbReference type="RefSeq" id="WP_146158516.1">
    <property type="nucleotide sequence ID" value="NZ_PVNL01000135.1"/>
</dbReference>
<name>A0A2S9XTR4_9BACT</name>
<accession>A0A2S9XTR4</accession>
<comment type="caution">
    <text evidence="2">The sequence shown here is derived from an EMBL/GenBank/DDBJ whole genome shotgun (WGS) entry which is preliminary data.</text>
</comment>